<gene>
    <name evidence="4" type="ORF">SAMN02910323_0684</name>
    <name evidence="3" type="ORF">SAMN05216587_101575</name>
</gene>
<dbReference type="Pfam" id="PF00436">
    <property type="entry name" value="SSB"/>
    <property type="match status" value="1"/>
</dbReference>
<protein>
    <submittedName>
        <fullName evidence="4">Single-strand binding protein family protein</fullName>
    </submittedName>
</protein>
<sequence>MNHVALTGKISQDIELHTTGNDNSVTTIHLAVQSDYYKAGEEPT</sequence>
<name>A0A1K1M9U0_SELRU</name>
<dbReference type="GO" id="GO:0003697">
    <property type="term" value="F:single-stranded DNA binding"/>
    <property type="evidence" value="ECO:0007669"/>
    <property type="project" value="InterPro"/>
</dbReference>
<dbReference type="RefSeq" id="WP_081351232.1">
    <property type="nucleotide sequence ID" value="NZ_FOJX01000001.1"/>
</dbReference>
<dbReference type="SUPFAM" id="SSF50249">
    <property type="entry name" value="Nucleic acid-binding proteins"/>
    <property type="match status" value="1"/>
</dbReference>
<dbReference type="EMBL" id="FOJX01000001">
    <property type="protein sequence ID" value="SFA75187.1"/>
    <property type="molecule type" value="Genomic_DNA"/>
</dbReference>
<organism evidence="4 5">
    <name type="scientific">Selenomonas ruminantium</name>
    <dbReference type="NCBI Taxonomy" id="971"/>
    <lineage>
        <taxon>Bacteria</taxon>
        <taxon>Bacillati</taxon>
        <taxon>Bacillota</taxon>
        <taxon>Negativicutes</taxon>
        <taxon>Selenomonadales</taxon>
        <taxon>Selenomonadaceae</taxon>
        <taxon>Selenomonas</taxon>
    </lineage>
</organism>
<dbReference type="AlphaFoldDB" id="A0A1K1M9U0"/>
<dbReference type="InterPro" id="IPR000424">
    <property type="entry name" value="Primosome_PriB/ssb"/>
</dbReference>
<dbReference type="Gene3D" id="2.40.50.140">
    <property type="entry name" value="Nucleic acid-binding proteins"/>
    <property type="match status" value="1"/>
</dbReference>
<evidence type="ECO:0000313" key="3">
    <source>
        <dbReference type="EMBL" id="SFA75187.1"/>
    </source>
</evidence>
<accession>A0A1K1M9U0</accession>
<keyword evidence="5" id="KW-1185">Reference proteome</keyword>
<dbReference type="PROSITE" id="PS50935">
    <property type="entry name" value="SSB"/>
    <property type="match status" value="1"/>
</dbReference>
<dbReference type="Proteomes" id="UP000182958">
    <property type="component" value="Unassembled WGS sequence"/>
</dbReference>
<proteinExistence type="predicted"/>
<evidence type="ECO:0000313" key="5">
    <source>
        <dbReference type="Proteomes" id="UP000182958"/>
    </source>
</evidence>
<evidence type="ECO:0000313" key="4">
    <source>
        <dbReference type="EMBL" id="SFW19938.1"/>
    </source>
</evidence>
<evidence type="ECO:0000256" key="1">
    <source>
        <dbReference type="ARBA" id="ARBA00023125"/>
    </source>
</evidence>
<reference evidence="3 6" key="1">
    <citation type="submission" date="2016-10" db="EMBL/GenBank/DDBJ databases">
        <authorList>
            <person name="de Groot N.N."/>
        </authorList>
    </citation>
    <scope>NUCLEOTIDE SEQUENCE [LARGE SCALE GENOMIC DNA]</scope>
    <source>
        <strain evidence="3 6">L14</strain>
    </source>
</reference>
<dbReference type="EMBL" id="FPJA01000004">
    <property type="protein sequence ID" value="SFW19938.1"/>
    <property type="molecule type" value="Genomic_DNA"/>
</dbReference>
<dbReference type="InterPro" id="IPR012340">
    <property type="entry name" value="NA-bd_OB-fold"/>
</dbReference>
<evidence type="ECO:0000256" key="2">
    <source>
        <dbReference type="PROSITE-ProRule" id="PRU00252"/>
    </source>
</evidence>
<reference evidence="4" key="2">
    <citation type="submission" date="2016-11" db="EMBL/GenBank/DDBJ databases">
        <authorList>
            <person name="Jaros S."/>
            <person name="Januszkiewicz K."/>
            <person name="Wedrychowicz H."/>
        </authorList>
    </citation>
    <scope>NUCLEOTIDE SEQUENCE [LARGE SCALE GENOMIC DNA]</scope>
    <source>
        <strain evidence="4">C3</strain>
    </source>
</reference>
<dbReference type="Proteomes" id="UP000183843">
    <property type="component" value="Unassembled WGS sequence"/>
</dbReference>
<keyword evidence="1 2" id="KW-0238">DNA-binding</keyword>
<evidence type="ECO:0000313" key="6">
    <source>
        <dbReference type="Proteomes" id="UP000183843"/>
    </source>
</evidence>
<reference evidence="5" key="3">
    <citation type="submission" date="2016-11" db="EMBL/GenBank/DDBJ databases">
        <authorList>
            <person name="Varghese N."/>
            <person name="Submissions S."/>
        </authorList>
    </citation>
    <scope>NUCLEOTIDE SEQUENCE [LARGE SCALE GENOMIC DNA]</scope>
    <source>
        <strain evidence="5">C3</strain>
    </source>
</reference>